<feature type="region of interest" description="Disordered" evidence="1">
    <location>
        <begin position="25"/>
        <end position="53"/>
    </location>
</feature>
<gene>
    <name evidence="3" type="ORF">LY79DRAFT_674797</name>
</gene>
<feature type="signal peptide" evidence="2">
    <location>
        <begin position="1"/>
        <end position="19"/>
    </location>
</feature>
<dbReference type="AlphaFoldDB" id="A0AAD8UW49"/>
<dbReference type="Proteomes" id="UP001230504">
    <property type="component" value="Unassembled WGS sequence"/>
</dbReference>
<evidence type="ECO:0000313" key="4">
    <source>
        <dbReference type="Proteomes" id="UP001230504"/>
    </source>
</evidence>
<evidence type="ECO:0000256" key="2">
    <source>
        <dbReference type="SAM" id="SignalP"/>
    </source>
</evidence>
<proteinExistence type="predicted"/>
<organism evidence="3 4">
    <name type="scientific">Colletotrichum navitas</name>
    <dbReference type="NCBI Taxonomy" id="681940"/>
    <lineage>
        <taxon>Eukaryota</taxon>
        <taxon>Fungi</taxon>
        <taxon>Dikarya</taxon>
        <taxon>Ascomycota</taxon>
        <taxon>Pezizomycotina</taxon>
        <taxon>Sordariomycetes</taxon>
        <taxon>Hypocreomycetidae</taxon>
        <taxon>Glomerellales</taxon>
        <taxon>Glomerellaceae</taxon>
        <taxon>Colletotrichum</taxon>
        <taxon>Colletotrichum graminicola species complex</taxon>
    </lineage>
</organism>
<evidence type="ECO:0000313" key="3">
    <source>
        <dbReference type="EMBL" id="KAK1566342.1"/>
    </source>
</evidence>
<evidence type="ECO:0000256" key="1">
    <source>
        <dbReference type="SAM" id="MobiDB-lite"/>
    </source>
</evidence>
<keyword evidence="2" id="KW-0732">Signal</keyword>
<accession>A0AAD8UW49</accession>
<feature type="chain" id="PRO_5042078132" evidence="2">
    <location>
        <begin position="20"/>
        <end position="134"/>
    </location>
</feature>
<sequence>MKTSFLLLAGVAAFVTAGAVVDPDNTANDAPEAAGAQQGHHHRHDNEDDNAAASAGETVTLRRRDCDIACPVARRYCYYAPYNYKCDGIGRFTWSKRDTNCEGTSGCWCFCDWRPRSGGSVKIVRGSGVSEDLD</sequence>
<comment type="caution">
    <text evidence="3">The sequence shown here is derived from an EMBL/GenBank/DDBJ whole genome shotgun (WGS) entry which is preliminary data.</text>
</comment>
<name>A0AAD8UW49_9PEZI</name>
<keyword evidence="4" id="KW-1185">Reference proteome</keyword>
<dbReference type="GeneID" id="85448601"/>
<reference evidence="3" key="1">
    <citation type="submission" date="2021-06" db="EMBL/GenBank/DDBJ databases">
        <title>Comparative genomics, transcriptomics and evolutionary studies reveal genomic signatures of adaptation to plant cell wall in hemibiotrophic fungi.</title>
        <authorList>
            <consortium name="DOE Joint Genome Institute"/>
            <person name="Baroncelli R."/>
            <person name="Diaz J.F."/>
            <person name="Benocci T."/>
            <person name="Peng M."/>
            <person name="Battaglia E."/>
            <person name="Haridas S."/>
            <person name="Andreopoulos W."/>
            <person name="Labutti K."/>
            <person name="Pangilinan J."/>
            <person name="Floch G.L."/>
            <person name="Makela M.R."/>
            <person name="Henrissat B."/>
            <person name="Grigoriev I.V."/>
            <person name="Crouch J.A."/>
            <person name="De Vries R.P."/>
            <person name="Sukno S.A."/>
            <person name="Thon M.R."/>
        </authorList>
    </citation>
    <scope>NUCLEOTIDE SEQUENCE</scope>
    <source>
        <strain evidence="3">CBS 125086</strain>
    </source>
</reference>
<protein>
    <submittedName>
        <fullName evidence="3">Uncharacterized protein</fullName>
    </submittedName>
</protein>
<dbReference type="RefSeq" id="XP_060407517.1">
    <property type="nucleotide sequence ID" value="XM_060564361.1"/>
</dbReference>
<dbReference type="EMBL" id="JAHLJV010000145">
    <property type="protein sequence ID" value="KAK1566342.1"/>
    <property type="molecule type" value="Genomic_DNA"/>
</dbReference>